<accession>A0A2H3F0S3</accession>
<sequence>MVIEIEGSTLCRLANIHDLLTFNLSMAGAFEQDENFFGSFSLGDKTFEDMFRGLLSQVYLPRVPRIAPLLLSNDPPSNVDRAQLLVEIEQGKNNIERMTRWWVHACAIVSYLEGQLNVASANVGNAQIVLHPVRLVNDNCKGSFNCLESLSVCDMSYHLFDGHDAQDPYEELSLDAFTFAPNLECLQAYVLPLRAFTFASSTLGAVTRFSVPLYSQWAPVFKLMKLMNRLECLDLICDCDVDDIDEDPVSIALPYLHQMVLRDPDRYFLSKLHELSFGYSGRTNIEDDAHVIDAMYSHVMEPVFLPIEKISLQQVLSYTMQDHKQKWDRLCRSGVVVVKVDSYFDVVSSLWILNCPTVHLISVEFAGVRPWIRCVVAAFVDKGSCLVMIVMHTGYGPVDNGPPIEYGNGRRVFFMEDIPLLPSADVMTTLAHNILPSDAVRSAVLAKIQQYERFIVMVNDVVVNWI</sequence>
<protein>
    <submittedName>
        <fullName evidence="1">Uncharacterized protein</fullName>
    </submittedName>
</protein>
<reference evidence="2" key="1">
    <citation type="journal article" date="2017" name="Nat. Ecol. Evol.">
        <title>Genome expansion and lineage-specific genetic innovations in the forest pathogenic fungi Armillaria.</title>
        <authorList>
            <person name="Sipos G."/>
            <person name="Prasanna A.N."/>
            <person name="Walter M.C."/>
            <person name="O'Connor E."/>
            <person name="Balint B."/>
            <person name="Krizsan K."/>
            <person name="Kiss B."/>
            <person name="Hess J."/>
            <person name="Varga T."/>
            <person name="Slot J."/>
            <person name="Riley R."/>
            <person name="Boka B."/>
            <person name="Rigling D."/>
            <person name="Barry K."/>
            <person name="Lee J."/>
            <person name="Mihaltcheva S."/>
            <person name="LaButti K."/>
            <person name="Lipzen A."/>
            <person name="Waldron R."/>
            <person name="Moloney N.M."/>
            <person name="Sperisen C."/>
            <person name="Kredics L."/>
            <person name="Vagvoelgyi C."/>
            <person name="Patrignani A."/>
            <person name="Fitzpatrick D."/>
            <person name="Nagy I."/>
            <person name="Doyle S."/>
            <person name="Anderson J.B."/>
            <person name="Grigoriev I.V."/>
            <person name="Gueldener U."/>
            <person name="Muensterkoetter M."/>
            <person name="Nagy L.G."/>
        </authorList>
    </citation>
    <scope>NUCLEOTIDE SEQUENCE [LARGE SCALE GENOMIC DNA]</scope>
    <source>
        <strain evidence="2">Ar21-2</strain>
    </source>
</reference>
<dbReference type="AlphaFoldDB" id="A0A2H3F0S3"/>
<evidence type="ECO:0000313" key="1">
    <source>
        <dbReference type="EMBL" id="PBL04197.1"/>
    </source>
</evidence>
<dbReference type="Proteomes" id="UP000217790">
    <property type="component" value="Unassembled WGS sequence"/>
</dbReference>
<evidence type="ECO:0000313" key="2">
    <source>
        <dbReference type="Proteomes" id="UP000217790"/>
    </source>
</evidence>
<name>A0A2H3F0S3_ARMGA</name>
<organism evidence="1 2">
    <name type="scientific">Armillaria gallica</name>
    <name type="common">Bulbous honey fungus</name>
    <name type="synonym">Armillaria bulbosa</name>
    <dbReference type="NCBI Taxonomy" id="47427"/>
    <lineage>
        <taxon>Eukaryota</taxon>
        <taxon>Fungi</taxon>
        <taxon>Dikarya</taxon>
        <taxon>Basidiomycota</taxon>
        <taxon>Agaricomycotina</taxon>
        <taxon>Agaricomycetes</taxon>
        <taxon>Agaricomycetidae</taxon>
        <taxon>Agaricales</taxon>
        <taxon>Marasmiineae</taxon>
        <taxon>Physalacriaceae</taxon>
        <taxon>Armillaria</taxon>
    </lineage>
</organism>
<keyword evidence="2" id="KW-1185">Reference proteome</keyword>
<dbReference type="InParanoid" id="A0A2H3F0S3"/>
<dbReference type="EMBL" id="KZ293644">
    <property type="protein sequence ID" value="PBL04197.1"/>
    <property type="molecule type" value="Genomic_DNA"/>
</dbReference>
<proteinExistence type="predicted"/>
<gene>
    <name evidence="1" type="ORF">ARMGADRAFT_1022667</name>
</gene>